<proteinExistence type="predicted"/>
<keyword evidence="5" id="KW-0862">Zinc</keyword>
<evidence type="ECO:0000313" key="11">
    <source>
        <dbReference type="Proteomes" id="UP000565207"/>
    </source>
</evidence>
<sequence length="104" mass="12106">KCYNDSSTLRRHRRSHTEEKPYQCPSFGAVVALLKKIPHRVERPFRCSHCGKKFHSGFLLVTHQRIHTGEKPYTCPTCQKTFRQASHRTRHQEIHRRNGAGVAS</sequence>
<evidence type="ECO:0000256" key="3">
    <source>
        <dbReference type="ARBA" id="ARBA00022737"/>
    </source>
</evidence>
<keyword evidence="6" id="KW-0539">Nucleus</keyword>
<dbReference type="PROSITE" id="PS00028">
    <property type="entry name" value="ZINC_FINGER_C2H2_1"/>
    <property type="match status" value="2"/>
</dbReference>
<evidence type="ECO:0000256" key="2">
    <source>
        <dbReference type="ARBA" id="ARBA00022723"/>
    </source>
</evidence>
<keyword evidence="2" id="KW-0479">Metal-binding</keyword>
<organism evidence="10 11">
    <name type="scientific">Pedionomus torquatus</name>
    <name type="common">Plains-wanderer</name>
    <dbReference type="NCBI Taxonomy" id="227192"/>
    <lineage>
        <taxon>Eukaryota</taxon>
        <taxon>Metazoa</taxon>
        <taxon>Chordata</taxon>
        <taxon>Craniata</taxon>
        <taxon>Vertebrata</taxon>
        <taxon>Euteleostomi</taxon>
        <taxon>Archelosauria</taxon>
        <taxon>Archosauria</taxon>
        <taxon>Dinosauria</taxon>
        <taxon>Saurischia</taxon>
        <taxon>Theropoda</taxon>
        <taxon>Coelurosauria</taxon>
        <taxon>Aves</taxon>
        <taxon>Neognathae</taxon>
        <taxon>Neoaves</taxon>
        <taxon>Charadriiformes</taxon>
        <taxon>Pedionomidae</taxon>
        <taxon>Pedionomus</taxon>
    </lineage>
</organism>
<dbReference type="SMART" id="SM00355">
    <property type="entry name" value="ZnF_C2H2"/>
    <property type="match status" value="2"/>
</dbReference>
<evidence type="ECO:0000256" key="7">
    <source>
        <dbReference type="PROSITE-ProRule" id="PRU00042"/>
    </source>
</evidence>
<feature type="domain" description="C2H2-type" evidence="9">
    <location>
        <begin position="73"/>
        <end position="100"/>
    </location>
</feature>
<protein>
    <submittedName>
        <fullName evidence="10">ZNF85 protein</fullName>
    </submittedName>
</protein>
<comment type="subcellular location">
    <subcellularLocation>
        <location evidence="1">Nucleus</location>
    </subcellularLocation>
</comment>
<dbReference type="FunFam" id="3.30.160.60:FF:002005">
    <property type="entry name" value="Zinc finger protein 200"/>
    <property type="match status" value="1"/>
</dbReference>
<evidence type="ECO:0000259" key="9">
    <source>
        <dbReference type="PROSITE" id="PS50157"/>
    </source>
</evidence>
<evidence type="ECO:0000313" key="10">
    <source>
        <dbReference type="EMBL" id="NWW48061.1"/>
    </source>
</evidence>
<dbReference type="GO" id="GO:0008270">
    <property type="term" value="F:zinc ion binding"/>
    <property type="evidence" value="ECO:0007669"/>
    <property type="project" value="UniProtKB-KW"/>
</dbReference>
<gene>
    <name evidence="10" type="primary">Znf85</name>
    <name evidence="10" type="ORF">PEDTOR_R14818</name>
</gene>
<evidence type="ECO:0000256" key="4">
    <source>
        <dbReference type="ARBA" id="ARBA00022771"/>
    </source>
</evidence>
<keyword evidence="11" id="KW-1185">Reference proteome</keyword>
<name>A0A7K6NFL9_PEDTO</name>
<dbReference type="SUPFAM" id="SSF57667">
    <property type="entry name" value="beta-beta-alpha zinc fingers"/>
    <property type="match status" value="2"/>
</dbReference>
<dbReference type="GO" id="GO:0000978">
    <property type="term" value="F:RNA polymerase II cis-regulatory region sequence-specific DNA binding"/>
    <property type="evidence" value="ECO:0007669"/>
    <property type="project" value="TreeGrafter"/>
</dbReference>
<accession>A0A7K6NFL9</accession>
<feature type="non-terminal residue" evidence="10">
    <location>
        <position position="104"/>
    </location>
</feature>
<keyword evidence="3" id="KW-0677">Repeat</keyword>
<feature type="domain" description="C2H2-type" evidence="9">
    <location>
        <begin position="1"/>
        <end position="21"/>
    </location>
</feature>
<dbReference type="GO" id="GO:0000981">
    <property type="term" value="F:DNA-binding transcription factor activity, RNA polymerase II-specific"/>
    <property type="evidence" value="ECO:0007669"/>
    <property type="project" value="TreeGrafter"/>
</dbReference>
<evidence type="ECO:0000256" key="5">
    <source>
        <dbReference type="ARBA" id="ARBA00022833"/>
    </source>
</evidence>
<dbReference type="InterPro" id="IPR036236">
    <property type="entry name" value="Znf_C2H2_sf"/>
</dbReference>
<dbReference type="InterPro" id="IPR013087">
    <property type="entry name" value="Znf_C2H2_type"/>
</dbReference>
<dbReference type="PANTHER" id="PTHR23226:SF416">
    <property type="entry name" value="FI01424P"/>
    <property type="match status" value="1"/>
</dbReference>
<dbReference type="Gene3D" id="3.30.160.60">
    <property type="entry name" value="Classic Zinc Finger"/>
    <property type="match status" value="3"/>
</dbReference>
<comment type="caution">
    <text evidence="10">The sequence shown here is derived from an EMBL/GenBank/DDBJ whole genome shotgun (WGS) entry which is preliminary data.</text>
</comment>
<feature type="region of interest" description="Disordered" evidence="8">
    <location>
        <begin position="1"/>
        <end position="21"/>
    </location>
</feature>
<dbReference type="Proteomes" id="UP000565207">
    <property type="component" value="Unassembled WGS sequence"/>
</dbReference>
<feature type="domain" description="C2H2-type" evidence="9">
    <location>
        <begin position="45"/>
        <end position="72"/>
    </location>
</feature>
<dbReference type="EMBL" id="VZRU01009640">
    <property type="protein sequence ID" value="NWW48061.1"/>
    <property type="molecule type" value="Genomic_DNA"/>
</dbReference>
<dbReference type="FunFam" id="3.30.160.60:FF:001498">
    <property type="entry name" value="Zinc finger protein 404"/>
    <property type="match status" value="1"/>
</dbReference>
<dbReference type="GO" id="GO:0005634">
    <property type="term" value="C:nucleus"/>
    <property type="evidence" value="ECO:0007669"/>
    <property type="project" value="UniProtKB-SubCell"/>
</dbReference>
<evidence type="ECO:0000256" key="1">
    <source>
        <dbReference type="ARBA" id="ARBA00004123"/>
    </source>
</evidence>
<dbReference type="Pfam" id="PF00096">
    <property type="entry name" value="zf-C2H2"/>
    <property type="match status" value="2"/>
</dbReference>
<evidence type="ECO:0000256" key="8">
    <source>
        <dbReference type="SAM" id="MobiDB-lite"/>
    </source>
</evidence>
<feature type="non-terminal residue" evidence="10">
    <location>
        <position position="1"/>
    </location>
</feature>
<dbReference type="PANTHER" id="PTHR23226">
    <property type="entry name" value="ZINC FINGER AND SCAN DOMAIN-CONTAINING"/>
    <property type="match status" value="1"/>
</dbReference>
<keyword evidence="4 7" id="KW-0863">Zinc-finger</keyword>
<reference evidence="10 11" key="1">
    <citation type="submission" date="2019-09" db="EMBL/GenBank/DDBJ databases">
        <title>Bird 10,000 Genomes (B10K) Project - Family phase.</title>
        <authorList>
            <person name="Zhang G."/>
        </authorList>
    </citation>
    <scope>NUCLEOTIDE SEQUENCE [LARGE SCALE GENOMIC DNA]</scope>
    <source>
        <strain evidence="10">B10K-DU-029-80</strain>
        <tissue evidence="10">Muscle</tissue>
    </source>
</reference>
<dbReference type="PROSITE" id="PS50157">
    <property type="entry name" value="ZINC_FINGER_C2H2_2"/>
    <property type="match status" value="3"/>
</dbReference>
<dbReference type="AlphaFoldDB" id="A0A7K6NFL9"/>
<evidence type="ECO:0000256" key="6">
    <source>
        <dbReference type="ARBA" id="ARBA00023242"/>
    </source>
</evidence>